<dbReference type="Pfam" id="PF00903">
    <property type="entry name" value="Glyoxalase"/>
    <property type="match status" value="1"/>
</dbReference>
<dbReference type="RefSeq" id="WP_330431910.1">
    <property type="nucleotide sequence ID" value="NZ_JAZDUF010000002.1"/>
</dbReference>
<dbReference type="PANTHER" id="PTHR36437">
    <property type="entry name" value="GLYOXALASE/BLEOMYCIN RESISTANCE PROTEIN/DIOXYGENASE"/>
    <property type="match status" value="1"/>
</dbReference>
<dbReference type="InterPro" id="IPR029068">
    <property type="entry name" value="Glyas_Bleomycin-R_OHBP_Dase"/>
</dbReference>
<dbReference type="Gene3D" id="3.10.180.10">
    <property type="entry name" value="2,3-Dihydroxybiphenyl 1,2-Dioxygenase, domain 1"/>
    <property type="match status" value="1"/>
</dbReference>
<accession>A0ABU7MB09</accession>
<protein>
    <submittedName>
        <fullName evidence="2">VOC family protein</fullName>
    </submittedName>
</protein>
<dbReference type="SUPFAM" id="SSF54593">
    <property type="entry name" value="Glyoxalase/Bleomycin resistance protein/Dihydroxybiphenyl dioxygenase"/>
    <property type="match status" value="1"/>
</dbReference>
<evidence type="ECO:0000313" key="2">
    <source>
        <dbReference type="EMBL" id="MEE3850235.1"/>
    </source>
</evidence>
<dbReference type="PROSITE" id="PS51819">
    <property type="entry name" value="VOC"/>
    <property type="match status" value="1"/>
</dbReference>
<organism evidence="2 3">
    <name type="scientific">Gordonia sesuvii</name>
    <dbReference type="NCBI Taxonomy" id="3116777"/>
    <lineage>
        <taxon>Bacteria</taxon>
        <taxon>Bacillati</taxon>
        <taxon>Actinomycetota</taxon>
        <taxon>Actinomycetes</taxon>
        <taxon>Mycobacteriales</taxon>
        <taxon>Gordoniaceae</taxon>
        <taxon>Gordonia</taxon>
    </lineage>
</organism>
<dbReference type="InterPro" id="IPR004360">
    <property type="entry name" value="Glyas_Fos-R_dOase_dom"/>
</dbReference>
<name>A0ABU7MB09_9ACTN</name>
<evidence type="ECO:0000259" key="1">
    <source>
        <dbReference type="PROSITE" id="PS51819"/>
    </source>
</evidence>
<dbReference type="Proteomes" id="UP001347146">
    <property type="component" value="Unassembled WGS sequence"/>
</dbReference>
<evidence type="ECO:0000313" key="3">
    <source>
        <dbReference type="Proteomes" id="UP001347146"/>
    </source>
</evidence>
<dbReference type="PANTHER" id="PTHR36437:SF2">
    <property type="entry name" value="GLYOXALASE_BLEOMYCIN RESISTANCE PROTEIN_DIOXYGENASE"/>
    <property type="match status" value="1"/>
</dbReference>
<proteinExistence type="predicted"/>
<keyword evidence="3" id="KW-1185">Reference proteome</keyword>
<dbReference type="CDD" id="cd07263">
    <property type="entry name" value="VOC_like"/>
    <property type="match status" value="1"/>
</dbReference>
<dbReference type="EMBL" id="JAZDUF010000002">
    <property type="protein sequence ID" value="MEE3850235.1"/>
    <property type="molecule type" value="Genomic_DNA"/>
</dbReference>
<reference evidence="2 3" key="1">
    <citation type="submission" date="2024-01" db="EMBL/GenBank/DDBJ databases">
        <title>Draft genome sequence of Gordonia sp. LSe1-13.</title>
        <authorList>
            <person name="Suphannarot A."/>
            <person name="Mingma R."/>
        </authorList>
    </citation>
    <scope>NUCLEOTIDE SEQUENCE [LARGE SCALE GENOMIC DNA]</scope>
    <source>
        <strain evidence="2 3">LSe1-13</strain>
    </source>
</reference>
<comment type="caution">
    <text evidence="2">The sequence shown here is derived from an EMBL/GenBank/DDBJ whole genome shotgun (WGS) entry which is preliminary data.</text>
</comment>
<gene>
    <name evidence="2" type="ORF">VZC37_07810</name>
</gene>
<dbReference type="InterPro" id="IPR037523">
    <property type="entry name" value="VOC_core"/>
</dbReference>
<sequence length="145" mass="15296">MRIELTSVFVDDQRKALEFYTEVLGFQKHHDIPLGDAAWLTVVSPESPGGPELLLEPAGHPAVGPYRDALVADGIPLIQLAVDDAAAEYARLTELGVVFTQAPTDIGTAVMAVFDDTCGNLVQIVEVKSEAVTTATPDAAAGDHA</sequence>
<feature type="domain" description="VOC" evidence="1">
    <location>
        <begin position="2"/>
        <end position="127"/>
    </location>
</feature>